<dbReference type="AlphaFoldDB" id="A0A2G2XFH1"/>
<dbReference type="Pfam" id="PF05903">
    <property type="entry name" value="Peptidase_C97"/>
    <property type="match status" value="1"/>
</dbReference>
<evidence type="ECO:0000259" key="4">
    <source>
        <dbReference type="PROSITE" id="PS51858"/>
    </source>
</evidence>
<evidence type="ECO:0000256" key="3">
    <source>
        <dbReference type="ARBA" id="ARBA00022801"/>
    </source>
</evidence>
<accession>A0A2G2XFH1</accession>
<reference evidence="5 6" key="1">
    <citation type="journal article" date="2017" name="Genome Biol.">
        <title>New reference genome sequences of hot pepper reveal the massive evolution of plant disease-resistance genes by retroduplication.</title>
        <authorList>
            <person name="Kim S."/>
            <person name="Park J."/>
            <person name="Yeom S.I."/>
            <person name="Kim Y.M."/>
            <person name="Seo E."/>
            <person name="Kim K.T."/>
            <person name="Kim M.S."/>
            <person name="Lee J.M."/>
            <person name="Cheong K."/>
            <person name="Shin H.S."/>
            <person name="Kim S.B."/>
            <person name="Han K."/>
            <person name="Lee J."/>
            <person name="Park M."/>
            <person name="Lee H.A."/>
            <person name="Lee H.Y."/>
            <person name="Lee Y."/>
            <person name="Oh S."/>
            <person name="Lee J.H."/>
            <person name="Choi E."/>
            <person name="Choi E."/>
            <person name="Lee S.E."/>
            <person name="Jeon J."/>
            <person name="Kim H."/>
            <person name="Choi G."/>
            <person name="Song H."/>
            <person name="Lee J."/>
            <person name="Lee S.C."/>
            <person name="Kwon J.K."/>
            <person name="Lee H.Y."/>
            <person name="Koo N."/>
            <person name="Hong Y."/>
            <person name="Kim R.W."/>
            <person name="Kang W.H."/>
            <person name="Huh J.H."/>
            <person name="Kang B.C."/>
            <person name="Yang T.J."/>
            <person name="Lee Y.H."/>
            <person name="Bennetzen J.L."/>
            <person name="Choi D."/>
        </authorList>
    </citation>
    <scope>NUCLEOTIDE SEQUENCE [LARGE SCALE GENOMIC DNA]</scope>
    <source>
        <strain evidence="6">cv. PBC81</strain>
    </source>
</reference>
<dbReference type="PANTHER" id="PTHR12378:SF60">
    <property type="entry name" value="PPPDE DOMAIN-CONTAINING PROTEIN"/>
    <property type="match status" value="1"/>
</dbReference>
<comment type="caution">
    <text evidence="5">The sequence shown here is derived from an EMBL/GenBank/DDBJ whole genome shotgun (WGS) entry which is preliminary data.</text>
</comment>
<evidence type="ECO:0000313" key="5">
    <source>
        <dbReference type="EMBL" id="PHT56230.1"/>
    </source>
</evidence>
<dbReference type="Gene3D" id="3.90.1720.30">
    <property type="entry name" value="PPPDE domains"/>
    <property type="match status" value="1"/>
</dbReference>
<keyword evidence="6" id="KW-1185">Reference proteome</keyword>
<dbReference type="PANTHER" id="PTHR12378">
    <property type="entry name" value="DESUMOYLATING ISOPEPTIDASE"/>
    <property type="match status" value="1"/>
</dbReference>
<dbReference type="GO" id="GO:0016579">
    <property type="term" value="P:protein deubiquitination"/>
    <property type="evidence" value="ECO:0007669"/>
    <property type="project" value="TreeGrafter"/>
</dbReference>
<dbReference type="Proteomes" id="UP000224567">
    <property type="component" value="Unassembled WGS sequence"/>
</dbReference>
<keyword evidence="3" id="KW-0378">Hydrolase</keyword>
<dbReference type="InterPro" id="IPR008580">
    <property type="entry name" value="PPPDE_dom"/>
</dbReference>
<dbReference type="SMART" id="SM01179">
    <property type="entry name" value="DUF862"/>
    <property type="match status" value="1"/>
</dbReference>
<evidence type="ECO:0000256" key="2">
    <source>
        <dbReference type="ARBA" id="ARBA00022670"/>
    </source>
</evidence>
<feature type="domain" description="PPPDE" evidence="4">
    <location>
        <begin position="2"/>
        <end position="144"/>
    </location>
</feature>
<evidence type="ECO:0000313" key="6">
    <source>
        <dbReference type="Proteomes" id="UP000224567"/>
    </source>
</evidence>
<dbReference type="EMBL" id="MLFT02000002">
    <property type="protein sequence ID" value="PHT56230.1"/>
    <property type="molecule type" value="Genomic_DNA"/>
</dbReference>
<protein>
    <recommendedName>
        <fullName evidence="4">PPPDE domain-containing protein</fullName>
    </recommendedName>
</protein>
<dbReference type="GO" id="GO:0101005">
    <property type="term" value="F:deubiquitinase activity"/>
    <property type="evidence" value="ECO:0007669"/>
    <property type="project" value="TreeGrafter"/>
</dbReference>
<dbReference type="STRING" id="33114.A0A2G2XFH1"/>
<reference evidence="6" key="2">
    <citation type="journal article" date="2017" name="J. Anim. Genet.">
        <title>Multiple reference genome sequences of hot pepper reveal the massive evolution of plant disease resistance genes by retroduplication.</title>
        <authorList>
            <person name="Kim S."/>
            <person name="Park J."/>
            <person name="Yeom S.-I."/>
            <person name="Kim Y.-M."/>
            <person name="Seo E."/>
            <person name="Kim K.-T."/>
            <person name="Kim M.-S."/>
            <person name="Lee J.M."/>
            <person name="Cheong K."/>
            <person name="Shin H.-S."/>
            <person name="Kim S.-B."/>
            <person name="Han K."/>
            <person name="Lee J."/>
            <person name="Park M."/>
            <person name="Lee H.-A."/>
            <person name="Lee H.-Y."/>
            <person name="Lee Y."/>
            <person name="Oh S."/>
            <person name="Lee J.H."/>
            <person name="Choi E."/>
            <person name="Choi E."/>
            <person name="Lee S.E."/>
            <person name="Jeon J."/>
            <person name="Kim H."/>
            <person name="Choi G."/>
            <person name="Song H."/>
            <person name="Lee J."/>
            <person name="Lee S.-C."/>
            <person name="Kwon J.-K."/>
            <person name="Lee H.-Y."/>
            <person name="Koo N."/>
            <person name="Hong Y."/>
            <person name="Kim R.W."/>
            <person name="Kang W.-H."/>
            <person name="Huh J.H."/>
            <person name="Kang B.-C."/>
            <person name="Yang T.-J."/>
            <person name="Lee Y.-H."/>
            <person name="Bennetzen J.L."/>
            <person name="Choi D."/>
        </authorList>
    </citation>
    <scope>NUCLEOTIDE SEQUENCE [LARGE SCALE GENOMIC DNA]</scope>
    <source>
        <strain evidence="6">cv. PBC81</strain>
    </source>
</reference>
<name>A0A2G2XFH1_CAPBA</name>
<organism evidence="5 6">
    <name type="scientific">Capsicum baccatum</name>
    <name type="common">Peruvian pepper</name>
    <dbReference type="NCBI Taxonomy" id="33114"/>
    <lineage>
        <taxon>Eukaryota</taxon>
        <taxon>Viridiplantae</taxon>
        <taxon>Streptophyta</taxon>
        <taxon>Embryophyta</taxon>
        <taxon>Tracheophyta</taxon>
        <taxon>Spermatophyta</taxon>
        <taxon>Magnoliopsida</taxon>
        <taxon>eudicotyledons</taxon>
        <taxon>Gunneridae</taxon>
        <taxon>Pentapetalae</taxon>
        <taxon>asterids</taxon>
        <taxon>lamiids</taxon>
        <taxon>Solanales</taxon>
        <taxon>Solanaceae</taxon>
        <taxon>Solanoideae</taxon>
        <taxon>Capsiceae</taxon>
        <taxon>Capsicum</taxon>
    </lineage>
</organism>
<dbReference type="PROSITE" id="PS51858">
    <property type="entry name" value="PPPDE"/>
    <property type="match status" value="1"/>
</dbReference>
<keyword evidence="2" id="KW-0645">Protease</keyword>
<dbReference type="GO" id="GO:0006508">
    <property type="term" value="P:proteolysis"/>
    <property type="evidence" value="ECO:0007669"/>
    <property type="project" value="UniProtKB-KW"/>
</dbReference>
<evidence type="ECO:0000256" key="1">
    <source>
        <dbReference type="ARBA" id="ARBA00008140"/>
    </source>
</evidence>
<proteinExistence type="inferred from homology"/>
<comment type="similarity">
    <text evidence="1">Belongs to the DeSI family.</text>
</comment>
<dbReference type="InterPro" id="IPR042266">
    <property type="entry name" value="PPPDE_sf"/>
</dbReference>
<gene>
    <name evidence="5" type="ORF">CQW23_04716</name>
</gene>
<sequence length="213" mass="23632">MAEVILHVYDMTKSDGNEALNFGVVQMNKLLKDGIYFGGIFHTAVQVYGNVEWAYGSCEKGSGVFSCPAARNPNYTHREKIVVGRTECSPTKVNQILKDLRDAWPGSKYNMVSRNSKHFCDEFLEKLGVPKLPNWANRFADIGDFAKETAGTVVKAKDKALNIAFHPVDFAFNFTAANKTSKAIYSPSEFGFSLNFAVRNFKVAAPVRSDQAN</sequence>
<dbReference type="OrthoDB" id="412286at2759"/>